<organism evidence="1 2">
    <name type="scientific">Actinomadura alba</name>
    <dbReference type="NCBI Taxonomy" id="406431"/>
    <lineage>
        <taxon>Bacteria</taxon>
        <taxon>Bacillati</taxon>
        <taxon>Actinomycetota</taxon>
        <taxon>Actinomycetes</taxon>
        <taxon>Streptosporangiales</taxon>
        <taxon>Thermomonosporaceae</taxon>
        <taxon>Actinomadura</taxon>
    </lineage>
</organism>
<protein>
    <submittedName>
        <fullName evidence="1">Uncharacterized protein</fullName>
    </submittedName>
</protein>
<sequence length="284" mass="32142">MTKRQRPATARVAVDGMKLHRRVVRLDGRDHTVIGLRPGARARFSTNRFHDTWHVLSDQRGARLLARLLWGLAYQARPGTMVLIDRPFLTPTPFDADPADPIALLPPLRTPFKASAARALRATLPLTRPPDGTVRWRTHGLDRALADVRAWREREEPLRVLDQERGTVTRTGGMVVLRPGSPAELRSWAVAVGVLDIGRYDMDYQYLGRWDGGYPGEVQIFRHFRSNVGVARRARAEVLARPRDPAEAADRADPELLRMRIWDRGGDIAAAERRARKRRVEAGR</sequence>
<gene>
    <name evidence="1" type="ORF">HKK74_19460</name>
</gene>
<dbReference type="EMBL" id="JABVEC010000014">
    <property type="protein sequence ID" value="MBC6467654.1"/>
    <property type="molecule type" value="Genomic_DNA"/>
</dbReference>
<name>A0ABR7LSU2_9ACTN</name>
<keyword evidence="2" id="KW-1185">Reference proteome</keyword>
<evidence type="ECO:0000313" key="1">
    <source>
        <dbReference type="EMBL" id="MBC6467654.1"/>
    </source>
</evidence>
<proteinExistence type="predicted"/>
<comment type="caution">
    <text evidence="1">The sequence shown here is derived from an EMBL/GenBank/DDBJ whole genome shotgun (WGS) entry which is preliminary data.</text>
</comment>
<reference evidence="1 2" key="1">
    <citation type="submission" date="2020-06" db="EMBL/GenBank/DDBJ databases">
        <title>Actinomadura xiongansis sp. nov., isolated from soil of Baiyangdian.</title>
        <authorList>
            <person name="Zhang X."/>
        </authorList>
    </citation>
    <scope>NUCLEOTIDE SEQUENCE [LARGE SCALE GENOMIC DNA]</scope>
    <source>
        <strain evidence="1 2">HBUM206468</strain>
    </source>
</reference>
<dbReference type="Proteomes" id="UP000805614">
    <property type="component" value="Unassembled WGS sequence"/>
</dbReference>
<dbReference type="RefSeq" id="WP_187244668.1">
    <property type="nucleotide sequence ID" value="NZ_BAAAOK010000010.1"/>
</dbReference>
<accession>A0ABR7LSU2</accession>
<evidence type="ECO:0000313" key="2">
    <source>
        <dbReference type="Proteomes" id="UP000805614"/>
    </source>
</evidence>